<feature type="domain" description="DUF6534" evidence="2">
    <location>
        <begin position="163"/>
        <end position="281"/>
    </location>
</feature>
<evidence type="ECO:0000259" key="2">
    <source>
        <dbReference type="Pfam" id="PF20152"/>
    </source>
</evidence>
<evidence type="ECO:0000256" key="1">
    <source>
        <dbReference type="SAM" id="Phobius"/>
    </source>
</evidence>
<sequence length="364" mass="40142">MTSIALIAGPQFLGICFNWALLGLLNLQVYLYYDYFPKDPWLLKCLAYGMLIYEWVQTGLITEAAMSIYVYNYGEVKDLLEFHNTWFSATMMCGIISATVQLYFAWRICKLSNSRVLAGIIVVLSVLQCVASLVAGGIEKSIGIAYAIESKLIKAVVLWLSASALVDVLIAVTMTTLLLKSKTGITSTDALINRMVRLVVETGTLTASLSIIVLITAKIEPLYGTLVYEAPLTAQALMTSSQRADIDEDVRGLSTISVAFVSPIHVPRYSNTFLTNLNNRKFIRRRDATMIELVPMSELHFAQNVTVQHVETSTRPVMESSTSDAASVAFVRKGLGAPCNGLTFFPRSVLEAQTKRPVRRNSVV</sequence>
<accession>A0A165GDU9</accession>
<feature type="transmembrane region" description="Helical" evidence="1">
    <location>
        <begin position="158"/>
        <end position="178"/>
    </location>
</feature>
<dbReference type="Proteomes" id="UP000076871">
    <property type="component" value="Unassembled WGS sequence"/>
</dbReference>
<dbReference type="PANTHER" id="PTHR40465">
    <property type="entry name" value="CHROMOSOME 1, WHOLE GENOME SHOTGUN SEQUENCE"/>
    <property type="match status" value="1"/>
</dbReference>
<reference evidence="3 4" key="1">
    <citation type="journal article" date="2016" name="Mol. Biol. Evol.">
        <title>Comparative Genomics of Early-Diverging Mushroom-Forming Fungi Provides Insights into the Origins of Lignocellulose Decay Capabilities.</title>
        <authorList>
            <person name="Nagy L.G."/>
            <person name="Riley R."/>
            <person name="Tritt A."/>
            <person name="Adam C."/>
            <person name="Daum C."/>
            <person name="Floudas D."/>
            <person name="Sun H."/>
            <person name="Yadav J.S."/>
            <person name="Pangilinan J."/>
            <person name="Larsson K.H."/>
            <person name="Matsuura K."/>
            <person name="Barry K."/>
            <person name="Labutti K."/>
            <person name="Kuo R."/>
            <person name="Ohm R.A."/>
            <person name="Bhattacharya S.S."/>
            <person name="Shirouzu T."/>
            <person name="Yoshinaga Y."/>
            <person name="Martin F.M."/>
            <person name="Grigoriev I.V."/>
            <person name="Hibbett D.S."/>
        </authorList>
    </citation>
    <scope>NUCLEOTIDE SEQUENCE [LARGE SCALE GENOMIC DNA]</scope>
    <source>
        <strain evidence="3 4">93-53</strain>
    </source>
</reference>
<organism evidence="3 4">
    <name type="scientific">Laetiporus sulphureus 93-53</name>
    <dbReference type="NCBI Taxonomy" id="1314785"/>
    <lineage>
        <taxon>Eukaryota</taxon>
        <taxon>Fungi</taxon>
        <taxon>Dikarya</taxon>
        <taxon>Basidiomycota</taxon>
        <taxon>Agaricomycotina</taxon>
        <taxon>Agaricomycetes</taxon>
        <taxon>Polyporales</taxon>
        <taxon>Laetiporus</taxon>
    </lineage>
</organism>
<proteinExistence type="predicted"/>
<keyword evidence="1" id="KW-1133">Transmembrane helix</keyword>
<feature type="transmembrane region" description="Helical" evidence="1">
    <location>
        <begin position="12"/>
        <end position="33"/>
    </location>
</feature>
<dbReference type="InParanoid" id="A0A165GDU9"/>
<feature type="transmembrane region" description="Helical" evidence="1">
    <location>
        <begin position="86"/>
        <end position="104"/>
    </location>
</feature>
<name>A0A165GDU9_9APHY</name>
<dbReference type="Pfam" id="PF20152">
    <property type="entry name" value="DUF6534"/>
    <property type="match status" value="1"/>
</dbReference>
<dbReference type="InterPro" id="IPR045339">
    <property type="entry name" value="DUF6534"/>
</dbReference>
<gene>
    <name evidence="3" type="ORF">LAESUDRAFT_747637</name>
</gene>
<feature type="transmembrane region" description="Helical" evidence="1">
    <location>
        <begin position="116"/>
        <end position="138"/>
    </location>
</feature>
<dbReference type="GeneID" id="63828510"/>
<dbReference type="RefSeq" id="XP_040767949.1">
    <property type="nucleotide sequence ID" value="XM_040911482.1"/>
</dbReference>
<keyword evidence="4" id="KW-1185">Reference proteome</keyword>
<dbReference type="PANTHER" id="PTHR40465:SF1">
    <property type="entry name" value="DUF6534 DOMAIN-CONTAINING PROTEIN"/>
    <property type="match status" value="1"/>
</dbReference>
<dbReference type="OrthoDB" id="2953893at2759"/>
<dbReference type="EMBL" id="KV427609">
    <property type="protein sequence ID" value="KZT10209.1"/>
    <property type="molecule type" value="Genomic_DNA"/>
</dbReference>
<evidence type="ECO:0000313" key="4">
    <source>
        <dbReference type="Proteomes" id="UP000076871"/>
    </source>
</evidence>
<keyword evidence="1" id="KW-0812">Transmembrane</keyword>
<feature type="transmembrane region" description="Helical" evidence="1">
    <location>
        <begin position="45"/>
        <end position="71"/>
    </location>
</feature>
<keyword evidence="1" id="KW-0472">Membrane</keyword>
<dbReference type="AlphaFoldDB" id="A0A165GDU9"/>
<protein>
    <recommendedName>
        <fullName evidence="2">DUF6534 domain-containing protein</fullName>
    </recommendedName>
</protein>
<dbReference type="STRING" id="1314785.A0A165GDU9"/>
<evidence type="ECO:0000313" key="3">
    <source>
        <dbReference type="EMBL" id="KZT10209.1"/>
    </source>
</evidence>